<evidence type="ECO:0000313" key="1">
    <source>
        <dbReference type="EMBL" id="ALC05942.1"/>
    </source>
</evidence>
<protein>
    <submittedName>
        <fullName evidence="1">Uncharacterized protein</fullName>
    </submittedName>
</protein>
<dbReference type="PATRIC" id="fig|931089.4.peg.1548"/>
<dbReference type="Proteomes" id="UP000068067">
    <property type="component" value="Chromosome"/>
</dbReference>
<gene>
    <name evidence="1" type="ORF">CDES_07665</name>
</gene>
<dbReference type="AlphaFoldDB" id="A0A0M4CQ55"/>
<evidence type="ECO:0000313" key="2">
    <source>
        <dbReference type="Proteomes" id="UP000068067"/>
    </source>
</evidence>
<accession>A0A0M4CQ55</accession>
<dbReference type="EMBL" id="CP009220">
    <property type="protein sequence ID" value="ALC05942.1"/>
    <property type="molecule type" value="Genomic_DNA"/>
</dbReference>
<reference evidence="1 2" key="1">
    <citation type="submission" date="2014-08" db="EMBL/GenBank/DDBJ databases">
        <title>Complete genome sequence of Corynebacterium deserti GIMN1.010 (=DSM 45689), isolated from desert sand in western China.</title>
        <authorList>
            <person name="Ruckert C."/>
            <person name="Albersmeier A."/>
            <person name="Kalinowski J."/>
        </authorList>
    </citation>
    <scope>NUCLEOTIDE SEQUENCE [LARGE SCALE GENOMIC DNA]</scope>
    <source>
        <strain evidence="1 2">GIMN1.010</strain>
    </source>
</reference>
<name>A0A0M4CQ55_9CORY</name>
<proteinExistence type="predicted"/>
<sequence length="115" mass="13175">MSRRSEVEETVTATVRIEDVKHFVGHAVWAKPADMGYSTQGYHRLIRVVERQTGSKYFPFEFAAWIEYQGEAHEVLLPQACTVQNVPKAQCNPVDLGEGATWWEWIPPLKQLAIF</sequence>
<keyword evidence="2" id="KW-1185">Reference proteome</keyword>
<organism evidence="1 2">
    <name type="scientific">Corynebacterium deserti GIMN1.010</name>
    <dbReference type="NCBI Taxonomy" id="931089"/>
    <lineage>
        <taxon>Bacteria</taxon>
        <taxon>Bacillati</taxon>
        <taxon>Actinomycetota</taxon>
        <taxon>Actinomycetes</taxon>
        <taxon>Mycobacteriales</taxon>
        <taxon>Corynebacteriaceae</taxon>
        <taxon>Corynebacterium</taxon>
    </lineage>
</organism>
<dbReference type="KEGG" id="cdx:CDES_07665"/>
<dbReference type="STRING" id="931089.CDES_07665"/>